<dbReference type="Proteomes" id="UP000291269">
    <property type="component" value="Unassembled WGS sequence"/>
</dbReference>
<evidence type="ECO:0000313" key="2">
    <source>
        <dbReference type="Proteomes" id="UP000291269"/>
    </source>
</evidence>
<dbReference type="OrthoDB" id="5420534at2"/>
<protein>
    <submittedName>
        <fullName evidence="1">DUF2284 domain-containing protein</fullName>
    </submittedName>
</protein>
<dbReference type="InterPro" id="IPR019271">
    <property type="entry name" value="DUF2284_metal-binding"/>
</dbReference>
<keyword evidence="2" id="KW-1185">Reference proteome</keyword>
<gene>
    <name evidence="1" type="ORF">ESZ91_02845</name>
</gene>
<reference evidence="1 2" key="1">
    <citation type="journal article" date="2019" name="Gut">
        <title>Antibiotics-induced monodominance of a novel gut bacterial order.</title>
        <authorList>
            <person name="Hildebrand F."/>
            <person name="Moitinho-Silva L."/>
            <person name="Blasche S."/>
            <person name="Jahn M.T."/>
            <person name="Gossmann T.I."/>
            <person name="Heuerta-Cepas J."/>
            <person name="Hercog R."/>
            <person name="Luetge M."/>
            <person name="Bahram M."/>
            <person name="Pryszlak A."/>
            <person name="Alves R.J."/>
            <person name="Waszak S.M."/>
            <person name="Zhu A."/>
            <person name="Ye L."/>
            <person name="Costea P.I."/>
            <person name="Aalvink S."/>
            <person name="Belzer C."/>
            <person name="Forslund S.K."/>
            <person name="Sunagawa S."/>
            <person name="Hentschel U."/>
            <person name="Merten C."/>
            <person name="Patil K.R."/>
            <person name="Benes V."/>
            <person name="Bork P."/>
        </authorList>
    </citation>
    <scope>NUCLEOTIDE SEQUENCE [LARGE SCALE GENOMIC DNA]</scope>
    <source>
        <strain evidence="1 2">HDS1380</strain>
    </source>
</reference>
<evidence type="ECO:0000313" key="1">
    <source>
        <dbReference type="EMBL" id="RXZ61342.1"/>
    </source>
</evidence>
<sequence length="177" mass="19904">MRTTIDKILQAANGRIHQWAVVEVKDIEFSEEVVAACRANYCGNYNKSWMCPPHVGTLEELKSRYTAYRYAFVFTTRHEVEDSFDIEGMFAARLVHDEVEDLIRPCLPENARVLGAGGCNVCKKCAYPEPCRFPEKAKSSVEACGINVVSLAKTAKINYTNGENTVTYFSVVFLNCK</sequence>
<dbReference type="RefSeq" id="WP_129223937.1">
    <property type="nucleotide sequence ID" value="NZ_SDOZ01000002.1"/>
</dbReference>
<organism evidence="1 2">
    <name type="scientific">Candidatus Borkfalkia ceftriaxoniphila</name>
    <dbReference type="NCBI Taxonomy" id="2508949"/>
    <lineage>
        <taxon>Bacteria</taxon>
        <taxon>Bacillati</taxon>
        <taxon>Bacillota</taxon>
        <taxon>Clostridia</taxon>
        <taxon>Christensenellales</taxon>
        <taxon>Christensenellaceae</taxon>
        <taxon>Candidatus Borkfalkia</taxon>
    </lineage>
</organism>
<dbReference type="EMBL" id="SDOZ01000002">
    <property type="protein sequence ID" value="RXZ61342.1"/>
    <property type="molecule type" value="Genomic_DNA"/>
</dbReference>
<dbReference type="AlphaFoldDB" id="A0A4Q2KCU9"/>
<accession>A0A4Q2KCU9</accession>
<dbReference type="Pfam" id="PF10050">
    <property type="entry name" value="DUF2284"/>
    <property type="match status" value="1"/>
</dbReference>
<name>A0A4Q2KCU9_9FIRM</name>
<proteinExistence type="predicted"/>
<comment type="caution">
    <text evidence="1">The sequence shown here is derived from an EMBL/GenBank/DDBJ whole genome shotgun (WGS) entry which is preliminary data.</text>
</comment>